<evidence type="ECO:0000256" key="2">
    <source>
        <dbReference type="ARBA" id="ARBA00007090"/>
    </source>
</evidence>
<dbReference type="Pfam" id="PF00905">
    <property type="entry name" value="Transpeptidase"/>
    <property type="match status" value="1"/>
</dbReference>
<dbReference type="SUPFAM" id="SSF53955">
    <property type="entry name" value="Lysozyme-like"/>
    <property type="match status" value="1"/>
</dbReference>
<protein>
    <recommendedName>
        <fullName evidence="10">peptidoglycan glycosyltransferase</fullName>
        <ecNumber evidence="10">2.4.99.28</ecNumber>
    </recommendedName>
</protein>
<keyword evidence="12" id="KW-0812">Transmembrane</keyword>
<gene>
    <name evidence="15" type="ORF">ACFOGP_03950</name>
</gene>
<dbReference type="InterPro" id="IPR001264">
    <property type="entry name" value="Glyco_trans_51"/>
</dbReference>
<feature type="transmembrane region" description="Helical" evidence="12">
    <location>
        <begin position="26"/>
        <end position="49"/>
    </location>
</feature>
<comment type="catalytic activity">
    <reaction evidence="11">
        <text>[GlcNAc-(1-&gt;4)-Mur2Ac(oyl-L-Ala-gamma-D-Glu-L-Lys-D-Ala-D-Ala)](n)-di-trans,octa-cis-undecaprenyl diphosphate + beta-D-GlcNAc-(1-&gt;4)-Mur2Ac(oyl-L-Ala-gamma-D-Glu-L-Lys-D-Ala-D-Ala)-di-trans,octa-cis-undecaprenyl diphosphate = [GlcNAc-(1-&gt;4)-Mur2Ac(oyl-L-Ala-gamma-D-Glu-L-Lys-D-Ala-D-Ala)](n+1)-di-trans,octa-cis-undecaprenyl diphosphate + di-trans,octa-cis-undecaprenyl diphosphate + H(+)</text>
        <dbReference type="Rhea" id="RHEA:23708"/>
        <dbReference type="Rhea" id="RHEA-COMP:9602"/>
        <dbReference type="Rhea" id="RHEA-COMP:9603"/>
        <dbReference type="ChEBI" id="CHEBI:15378"/>
        <dbReference type="ChEBI" id="CHEBI:58405"/>
        <dbReference type="ChEBI" id="CHEBI:60033"/>
        <dbReference type="ChEBI" id="CHEBI:78435"/>
        <dbReference type="EC" id="2.4.99.28"/>
    </reaction>
</comment>
<keyword evidence="12" id="KW-0472">Membrane</keyword>
<organism evidence="15 16">
    <name type="scientific">Psychromarinibacter halotolerans</name>
    <dbReference type="NCBI Taxonomy" id="1775175"/>
    <lineage>
        <taxon>Bacteria</taxon>
        <taxon>Pseudomonadati</taxon>
        <taxon>Pseudomonadota</taxon>
        <taxon>Alphaproteobacteria</taxon>
        <taxon>Rhodobacterales</taxon>
        <taxon>Paracoccaceae</taxon>
        <taxon>Psychromarinibacter</taxon>
    </lineage>
</organism>
<dbReference type="Proteomes" id="UP001595632">
    <property type="component" value="Unassembled WGS sequence"/>
</dbReference>
<comment type="similarity">
    <text evidence="2">In the C-terminal section; belongs to the transpeptidase family.</text>
</comment>
<comment type="caution">
    <text evidence="15">The sequence shown here is derived from an EMBL/GenBank/DDBJ whole genome shotgun (WGS) entry which is preliminary data.</text>
</comment>
<keyword evidence="5" id="KW-0645">Protease</keyword>
<evidence type="ECO:0000256" key="6">
    <source>
        <dbReference type="ARBA" id="ARBA00022676"/>
    </source>
</evidence>
<evidence type="ECO:0000256" key="12">
    <source>
        <dbReference type="SAM" id="Phobius"/>
    </source>
</evidence>
<evidence type="ECO:0000256" key="9">
    <source>
        <dbReference type="ARBA" id="ARBA00023268"/>
    </source>
</evidence>
<evidence type="ECO:0000259" key="14">
    <source>
        <dbReference type="Pfam" id="PF00912"/>
    </source>
</evidence>
<evidence type="ECO:0000256" key="3">
    <source>
        <dbReference type="ARBA" id="ARBA00007739"/>
    </source>
</evidence>
<evidence type="ECO:0000259" key="13">
    <source>
        <dbReference type="Pfam" id="PF00905"/>
    </source>
</evidence>
<comment type="pathway">
    <text evidence="1">Cell wall biogenesis; peptidoglycan biosynthesis.</text>
</comment>
<keyword evidence="8" id="KW-0378">Hydrolase</keyword>
<feature type="domain" description="Penicillin-binding protein transpeptidase" evidence="13">
    <location>
        <begin position="329"/>
        <end position="558"/>
    </location>
</feature>
<dbReference type="InterPro" id="IPR036950">
    <property type="entry name" value="PBP_transglycosylase"/>
</dbReference>
<dbReference type="EMBL" id="JBHRTB010000010">
    <property type="protein sequence ID" value="MFC3141845.1"/>
    <property type="molecule type" value="Genomic_DNA"/>
</dbReference>
<evidence type="ECO:0000256" key="5">
    <source>
        <dbReference type="ARBA" id="ARBA00022670"/>
    </source>
</evidence>
<dbReference type="Gene3D" id="3.40.710.10">
    <property type="entry name" value="DD-peptidase/beta-lactamase superfamily"/>
    <property type="match status" value="1"/>
</dbReference>
<evidence type="ECO:0000256" key="4">
    <source>
        <dbReference type="ARBA" id="ARBA00022645"/>
    </source>
</evidence>
<dbReference type="InterPro" id="IPR001460">
    <property type="entry name" value="PCN-bd_Tpept"/>
</dbReference>
<comment type="similarity">
    <text evidence="3">In the N-terminal section; belongs to the glycosyltransferase 51 family.</text>
</comment>
<evidence type="ECO:0000256" key="10">
    <source>
        <dbReference type="ARBA" id="ARBA00044770"/>
    </source>
</evidence>
<keyword evidence="7" id="KW-0808">Transferase</keyword>
<dbReference type="SUPFAM" id="SSF56601">
    <property type="entry name" value="beta-lactamase/transpeptidase-like"/>
    <property type="match status" value="1"/>
</dbReference>
<evidence type="ECO:0000313" key="15">
    <source>
        <dbReference type="EMBL" id="MFC3141845.1"/>
    </source>
</evidence>
<keyword evidence="12" id="KW-1133">Transmembrane helix</keyword>
<dbReference type="NCBIfam" id="TIGR02074">
    <property type="entry name" value="PBP_1a_fam"/>
    <property type="match status" value="1"/>
</dbReference>
<name>A0ABV7GPC5_9RHOB</name>
<evidence type="ECO:0000256" key="8">
    <source>
        <dbReference type="ARBA" id="ARBA00022801"/>
    </source>
</evidence>
<dbReference type="PANTHER" id="PTHR32282:SF33">
    <property type="entry name" value="PEPTIDOGLYCAN GLYCOSYLTRANSFERASE"/>
    <property type="match status" value="1"/>
</dbReference>
<keyword evidence="16" id="KW-1185">Reference proteome</keyword>
<evidence type="ECO:0000313" key="16">
    <source>
        <dbReference type="Proteomes" id="UP001595632"/>
    </source>
</evidence>
<dbReference type="PANTHER" id="PTHR32282">
    <property type="entry name" value="BINDING PROTEIN TRANSPEPTIDASE, PUTATIVE-RELATED"/>
    <property type="match status" value="1"/>
</dbReference>
<keyword evidence="6" id="KW-0328">Glycosyltransferase</keyword>
<keyword evidence="4" id="KW-0121">Carboxypeptidase</keyword>
<dbReference type="InterPro" id="IPR023346">
    <property type="entry name" value="Lysozyme-like_dom_sf"/>
</dbReference>
<dbReference type="Pfam" id="PF00912">
    <property type="entry name" value="Transgly"/>
    <property type="match status" value="1"/>
</dbReference>
<proteinExistence type="inferred from homology"/>
<accession>A0ABV7GPC5</accession>
<keyword evidence="9" id="KW-0511">Multifunctional enzyme</keyword>
<evidence type="ECO:0000256" key="1">
    <source>
        <dbReference type="ARBA" id="ARBA00004752"/>
    </source>
</evidence>
<sequence length="645" mass="69335">MGDQGTLADRTKLDSDRKRPRRRWKLWVGLFALVLMVGAAGSGAGLLWLTKLPDLDEMEAQASPFMQTQDGAALVMAGGTTSEYVPYAELPETLTQAVISLEDVRFRDHGGLDLRSIGRAFVSNMRAGGIVEGGSTITQQLVKISYLTPERTYTRKIHEALLAREIEARYSKDEILERYLNRVYLGSGAQGVGAASRVYFGKPVQDLSLAESALLAASIQIPSVVNPYGDTDRLRPRALQAIENMQWVGDISEEDADAARTEIETREFSRSAPAYGGWFADWVADEAEEHAGGRAATVHTTLDPELQIQAEAAIADVLGDRPMQAALVALRPDGSVAAMVGGRDYSESQFNRAVSAVRQPGSTFKTFVYLAALAEGVTPDRTITDQPINLDGYRPENYGGGFSGIVTMRQSFVRSLNAATVTLAHYIGFEKPAQAARALGIEAELMETPSLALGASGVTLLDLTEAYAAIAEGEGPVEAWGLTSMTLPDGTEQDIAHPQPESTDEARRLLAHAPEMTRLLRDVVTSGTGRAVAGVPGAVGKTGTSQESRDALFVGWDDRYTVGVWVGNDDNSPMEGVTGGGLPAQIWAKFLTGAPATEELSLNSISETIGGTCNVQACSQAYRSFRASDCTFQPYGNRPRQLCEQ</sequence>
<dbReference type="Gene3D" id="1.10.3810.10">
    <property type="entry name" value="Biosynthetic peptidoglycan transglycosylase-like"/>
    <property type="match status" value="1"/>
</dbReference>
<evidence type="ECO:0000256" key="7">
    <source>
        <dbReference type="ARBA" id="ARBA00022679"/>
    </source>
</evidence>
<evidence type="ECO:0000256" key="11">
    <source>
        <dbReference type="ARBA" id="ARBA00049902"/>
    </source>
</evidence>
<dbReference type="EC" id="2.4.99.28" evidence="10"/>
<dbReference type="RefSeq" id="WP_275631905.1">
    <property type="nucleotide sequence ID" value="NZ_JARGYD010000002.1"/>
</dbReference>
<feature type="domain" description="Glycosyl transferase family 51" evidence="14">
    <location>
        <begin position="80"/>
        <end position="246"/>
    </location>
</feature>
<dbReference type="InterPro" id="IPR050396">
    <property type="entry name" value="Glycosyltr_51/Transpeptidase"/>
</dbReference>
<reference evidence="16" key="1">
    <citation type="journal article" date="2019" name="Int. J. Syst. Evol. Microbiol.">
        <title>The Global Catalogue of Microorganisms (GCM) 10K type strain sequencing project: providing services to taxonomists for standard genome sequencing and annotation.</title>
        <authorList>
            <consortium name="The Broad Institute Genomics Platform"/>
            <consortium name="The Broad Institute Genome Sequencing Center for Infectious Disease"/>
            <person name="Wu L."/>
            <person name="Ma J."/>
        </authorList>
    </citation>
    <scope>NUCLEOTIDE SEQUENCE [LARGE SCALE GENOMIC DNA]</scope>
    <source>
        <strain evidence="16">KCTC 52366</strain>
    </source>
</reference>
<dbReference type="InterPro" id="IPR012338">
    <property type="entry name" value="Beta-lactam/transpept-like"/>
</dbReference>